<sequence>MSIAATTNLERAPFNPLITRLATAIGCAALADWLFFGWEIGVSLALFLGVLGVTAVACNGTRAARPVRMVMTAVFVAGLAALIENVDMLSVTIGMLATAMFVIVMTAGENSSWYRDLFEAATVPFRGPFQFVGDVIRALRHMKRRTSGWLGSLVAWIVPLSIFAIFLGLFSSANPLIEYQLKRIDLRPLLEFLESWRLVFWVFIVCTVWPLLRRRVKSKPVRQLPPEGSAAAVEPSDLDYLLGEKAMSRSLILFNALFALQSGLDLAYLWGGANLPDGMSHAEYAHRGAYPLIATALLAAAFVLVAMRPGGPAENSKLIRPLVLVWVAQNILLVVSSIFRLDLYVAAFSLTYLRLAALIWMVLVATGLVLILIQIMRKKSNSWLLSANAISLALVLYACCFLNAPWLIASYNVEHSRELGGTGPSLDIKYLESLGSAQTLPPVEAHLSQFPGTLPLSLAYRASPDRNYLKLPGNWRAWNFRRWRLERYFANTAPERLNPSNNGKG</sequence>
<proteinExistence type="predicted"/>
<feature type="transmembrane region" description="Helical" evidence="1">
    <location>
        <begin position="251"/>
        <end position="270"/>
    </location>
</feature>
<evidence type="ECO:0000256" key="1">
    <source>
        <dbReference type="SAM" id="Phobius"/>
    </source>
</evidence>
<name>A0A1H2B0E1_9BRAD</name>
<evidence type="ECO:0000313" key="3">
    <source>
        <dbReference type="Proteomes" id="UP000243904"/>
    </source>
</evidence>
<reference evidence="3" key="1">
    <citation type="submission" date="2016-10" db="EMBL/GenBank/DDBJ databases">
        <authorList>
            <person name="Varghese N."/>
            <person name="Submissions S."/>
        </authorList>
    </citation>
    <scope>NUCLEOTIDE SEQUENCE [LARGE SCALE GENOMIC DNA]</scope>
    <source>
        <strain evidence="3">GAS369</strain>
    </source>
</reference>
<dbReference type="EMBL" id="LT629750">
    <property type="protein sequence ID" value="SDT51479.1"/>
    <property type="molecule type" value="Genomic_DNA"/>
</dbReference>
<evidence type="ECO:0000313" key="2">
    <source>
        <dbReference type="EMBL" id="SDT51479.1"/>
    </source>
</evidence>
<dbReference type="AlphaFoldDB" id="A0A1H2B0E1"/>
<protein>
    <submittedName>
        <fullName evidence="2">Uncharacterized protein</fullName>
    </submittedName>
</protein>
<dbReference type="Pfam" id="PF13687">
    <property type="entry name" value="DUF4153"/>
    <property type="match status" value="1"/>
</dbReference>
<feature type="transmembrane region" description="Helical" evidence="1">
    <location>
        <begin position="351"/>
        <end position="373"/>
    </location>
</feature>
<keyword evidence="1" id="KW-1133">Transmembrane helix</keyword>
<accession>A0A1H2B0E1</accession>
<feature type="transmembrane region" description="Helical" evidence="1">
    <location>
        <begin position="89"/>
        <end position="108"/>
    </location>
</feature>
<feature type="transmembrane region" description="Helical" evidence="1">
    <location>
        <begin position="290"/>
        <end position="307"/>
    </location>
</feature>
<feature type="transmembrane region" description="Helical" evidence="1">
    <location>
        <begin position="67"/>
        <end position="83"/>
    </location>
</feature>
<organism evidence="2 3">
    <name type="scientific">Bradyrhizobium canariense</name>
    <dbReference type="NCBI Taxonomy" id="255045"/>
    <lineage>
        <taxon>Bacteria</taxon>
        <taxon>Pseudomonadati</taxon>
        <taxon>Pseudomonadota</taxon>
        <taxon>Alphaproteobacteria</taxon>
        <taxon>Hyphomicrobiales</taxon>
        <taxon>Nitrobacteraceae</taxon>
        <taxon>Bradyrhizobium</taxon>
    </lineage>
</organism>
<keyword evidence="3" id="KW-1185">Reference proteome</keyword>
<dbReference type="RefSeq" id="WP_146690310.1">
    <property type="nucleotide sequence ID" value="NZ_LT629750.1"/>
</dbReference>
<feature type="transmembrane region" description="Helical" evidence="1">
    <location>
        <begin position="17"/>
        <end position="36"/>
    </location>
</feature>
<feature type="transmembrane region" description="Helical" evidence="1">
    <location>
        <begin position="149"/>
        <end position="170"/>
    </location>
</feature>
<feature type="transmembrane region" description="Helical" evidence="1">
    <location>
        <begin position="319"/>
        <end position="339"/>
    </location>
</feature>
<feature type="transmembrane region" description="Helical" evidence="1">
    <location>
        <begin position="42"/>
        <end position="60"/>
    </location>
</feature>
<feature type="transmembrane region" description="Helical" evidence="1">
    <location>
        <begin position="195"/>
        <end position="212"/>
    </location>
</feature>
<keyword evidence="1" id="KW-0812">Transmembrane</keyword>
<dbReference type="InterPro" id="IPR025291">
    <property type="entry name" value="DUF4153"/>
</dbReference>
<keyword evidence="1" id="KW-0472">Membrane</keyword>
<dbReference type="Proteomes" id="UP000243904">
    <property type="component" value="Chromosome I"/>
</dbReference>
<gene>
    <name evidence="2" type="ORF">SAMN05444158_6649</name>
</gene>
<feature type="transmembrane region" description="Helical" evidence="1">
    <location>
        <begin position="385"/>
        <end position="408"/>
    </location>
</feature>